<organism evidence="2 3">
    <name type="scientific">Natronoarchaeum mannanilyticum</name>
    <dbReference type="NCBI Taxonomy" id="926360"/>
    <lineage>
        <taxon>Archaea</taxon>
        <taxon>Methanobacteriati</taxon>
        <taxon>Methanobacteriota</taxon>
        <taxon>Stenosarchaea group</taxon>
        <taxon>Halobacteria</taxon>
        <taxon>Halobacteriales</taxon>
        <taxon>Natronoarchaeaceae</taxon>
    </lineage>
</organism>
<keyword evidence="2" id="KW-0413">Isomerase</keyword>
<dbReference type="Gene3D" id="3.20.20.150">
    <property type="entry name" value="Divalent-metal-dependent TIM barrel enzymes"/>
    <property type="match status" value="1"/>
</dbReference>
<accession>A0AAV3T9F8</accession>
<dbReference type="PANTHER" id="PTHR12110:SF41">
    <property type="entry name" value="INOSOSE DEHYDRATASE"/>
    <property type="match status" value="1"/>
</dbReference>
<reference evidence="2 3" key="1">
    <citation type="journal article" date="2019" name="Int. J. Syst. Evol. Microbiol.">
        <title>The Global Catalogue of Microorganisms (GCM) 10K type strain sequencing project: providing services to taxonomists for standard genome sequencing and annotation.</title>
        <authorList>
            <consortium name="The Broad Institute Genomics Platform"/>
            <consortium name="The Broad Institute Genome Sequencing Center for Infectious Disease"/>
            <person name="Wu L."/>
            <person name="Ma J."/>
        </authorList>
    </citation>
    <scope>NUCLEOTIDE SEQUENCE [LARGE SCALE GENOMIC DNA]</scope>
    <source>
        <strain evidence="2 3">JCM 16328</strain>
    </source>
</reference>
<dbReference type="EMBL" id="BAAADV010000003">
    <property type="protein sequence ID" value="GAA0671008.1"/>
    <property type="molecule type" value="Genomic_DNA"/>
</dbReference>
<dbReference type="InterPro" id="IPR050312">
    <property type="entry name" value="IolE/XylAMocC-like"/>
</dbReference>
<gene>
    <name evidence="2" type="ORF">GCM10009020_16640</name>
</gene>
<dbReference type="Proteomes" id="UP001500420">
    <property type="component" value="Unassembled WGS sequence"/>
</dbReference>
<name>A0AAV3T9F8_9EURY</name>
<dbReference type="PANTHER" id="PTHR12110">
    <property type="entry name" value="HYDROXYPYRUVATE ISOMERASE"/>
    <property type="match status" value="1"/>
</dbReference>
<evidence type="ECO:0000313" key="2">
    <source>
        <dbReference type="EMBL" id="GAA0671008.1"/>
    </source>
</evidence>
<evidence type="ECO:0000259" key="1">
    <source>
        <dbReference type="Pfam" id="PF01261"/>
    </source>
</evidence>
<dbReference type="InterPro" id="IPR013022">
    <property type="entry name" value="Xyl_isomerase-like_TIM-brl"/>
</dbReference>
<proteinExistence type="predicted"/>
<keyword evidence="3" id="KW-1185">Reference proteome</keyword>
<comment type="caution">
    <text evidence="2">The sequence shown here is derived from an EMBL/GenBank/DDBJ whole genome shotgun (WGS) entry which is preliminary data.</text>
</comment>
<feature type="domain" description="Xylose isomerase-like TIM barrel" evidence="1">
    <location>
        <begin position="49"/>
        <end position="233"/>
    </location>
</feature>
<dbReference type="InterPro" id="IPR036237">
    <property type="entry name" value="Xyl_isomerase-like_sf"/>
</dbReference>
<dbReference type="RefSeq" id="WP_343773527.1">
    <property type="nucleotide sequence ID" value="NZ_BAAADV010000003.1"/>
</dbReference>
<dbReference type="SUPFAM" id="SSF51658">
    <property type="entry name" value="Xylose isomerase-like"/>
    <property type="match status" value="1"/>
</dbReference>
<protein>
    <submittedName>
        <fullName evidence="2">Sugar phosphate isomerase/epimerase</fullName>
    </submittedName>
</protein>
<sequence length="246" mass="26668">MHTAVQLYTLRNVGEPTAQLIERVGETPLDGVEFAAAPTEDGVAEALADADLTATAAHVADDRIERSTEEVVEACDAVDCATVVVPYLDESHFDERDAVAETADHLETLAGLLEPHGMRLCYHNHDHEFVSPRGTEGRSAFELLVEETDDAVGFELDLGWAKAADYDPTELLRRFDDRIPLVHLKDVSADGEPVELGEGVLDVPACVDAAREADVEAIVYEHDDPEDPIASLAHGATVLDDPHQAR</sequence>
<evidence type="ECO:0000313" key="3">
    <source>
        <dbReference type="Proteomes" id="UP001500420"/>
    </source>
</evidence>
<dbReference type="AlphaFoldDB" id="A0AAV3T9F8"/>
<dbReference type="Pfam" id="PF01261">
    <property type="entry name" value="AP_endonuc_2"/>
    <property type="match status" value="1"/>
</dbReference>
<dbReference type="GO" id="GO:0016853">
    <property type="term" value="F:isomerase activity"/>
    <property type="evidence" value="ECO:0007669"/>
    <property type="project" value="UniProtKB-KW"/>
</dbReference>